<dbReference type="RefSeq" id="WP_141320374.1">
    <property type="nucleotide sequence ID" value="NZ_BJLP01000026.1"/>
</dbReference>
<sequence>MSASDAEVPVPGQVLAHAGVFALRVPAGWAATGLEGHRYRVRGEGVTLDVSVHRGPRPAPDARATVLAHARAQGAPDDVAALPLHGDDEPTAERAGVRWSHDEGWHLAAALCRGHDVVLVTALAADDDQRAAVERVLTTLAPDDPPRRWWRRR</sequence>
<name>A0A4Y3KBH0_CELUD</name>
<reference evidence="1 2" key="1">
    <citation type="submission" date="2019-06" db="EMBL/GenBank/DDBJ databases">
        <title>Whole genome shotgun sequence of Cellulomonas uda NBRC 3747.</title>
        <authorList>
            <person name="Hosoyama A."/>
            <person name="Uohara A."/>
            <person name="Ohji S."/>
            <person name="Ichikawa N."/>
        </authorList>
    </citation>
    <scope>NUCLEOTIDE SEQUENCE [LARGE SCALE GENOMIC DNA]</scope>
    <source>
        <strain evidence="1 2">NBRC 3747</strain>
    </source>
</reference>
<organism evidence="1 2">
    <name type="scientific">Cellulomonas uda</name>
    <dbReference type="NCBI Taxonomy" id="1714"/>
    <lineage>
        <taxon>Bacteria</taxon>
        <taxon>Bacillati</taxon>
        <taxon>Actinomycetota</taxon>
        <taxon>Actinomycetes</taxon>
        <taxon>Micrococcales</taxon>
        <taxon>Cellulomonadaceae</taxon>
        <taxon>Cellulomonas</taxon>
    </lineage>
</organism>
<gene>
    <name evidence="1" type="ORF">CUD01_17260</name>
</gene>
<dbReference type="AlphaFoldDB" id="A0A4Y3KBH0"/>
<evidence type="ECO:0000313" key="1">
    <source>
        <dbReference type="EMBL" id="GEA81282.1"/>
    </source>
</evidence>
<evidence type="ECO:0000313" key="2">
    <source>
        <dbReference type="Proteomes" id="UP000315842"/>
    </source>
</evidence>
<protein>
    <submittedName>
        <fullName evidence="1">Uncharacterized protein</fullName>
    </submittedName>
</protein>
<accession>A0A4Y3KBH0</accession>
<comment type="caution">
    <text evidence="1">The sequence shown here is derived from an EMBL/GenBank/DDBJ whole genome shotgun (WGS) entry which is preliminary data.</text>
</comment>
<proteinExistence type="predicted"/>
<keyword evidence="2" id="KW-1185">Reference proteome</keyword>
<dbReference type="EMBL" id="BJLP01000026">
    <property type="protein sequence ID" value="GEA81282.1"/>
    <property type="molecule type" value="Genomic_DNA"/>
</dbReference>
<dbReference type="Proteomes" id="UP000315842">
    <property type="component" value="Unassembled WGS sequence"/>
</dbReference>